<proteinExistence type="inferred from homology"/>
<dbReference type="GO" id="GO:0050660">
    <property type="term" value="F:flavin adenine dinucleotide binding"/>
    <property type="evidence" value="ECO:0007669"/>
    <property type="project" value="InterPro"/>
</dbReference>
<dbReference type="InterPro" id="IPR036188">
    <property type="entry name" value="FAD/NAD-bd_sf"/>
</dbReference>
<dbReference type="InterPro" id="IPR050346">
    <property type="entry name" value="FMO-like"/>
</dbReference>
<evidence type="ECO:0000256" key="5">
    <source>
        <dbReference type="RuleBase" id="RU361177"/>
    </source>
</evidence>
<reference evidence="7" key="1">
    <citation type="submission" date="2013-09" db="EMBL/GenBank/DDBJ databases">
        <title>Corchorus olitorius genome sequencing.</title>
        <authorList>
            <person name="Alam M."/>
            <person name="Haque M.S."/>
            <person name="Islam M.S."/>
            <person name="Emdad E.M."/>
            <person name="Islam M.M."/>
            <person name="Ahmed B."/>
            <person name="Halim A."/>
            <person name="Hossen Q.M.M."/>
            <person name="Hossain M.Z."/>
            <person name="Ahmed R."/>
            <person name="Khan M.M."/>
            <person name="Islam R."/>
            <person name="Rashid M.M."/>
            <person name="Khan S.A."/>
            <person name="Rahman M.S."/>
            <person name="Alam M."/>
            <person name="Yahiya A.S."/>
            <person name="Khan M.S."/>
            <person name="Azam M.S."/>
            <person name="Haque T."/>
            <person name="Lashkar M.Z.H."/>
            <person name="Akhand A.I."/>
            <person name="Morshed G."/>
            <person name="Roy S."/>
            <person name="Uddin K.S."/>
            <person name="Rabeya T."/>
            <person name="Hossain A.S."/>
            <person name="Chowdhury A."/>
            <person name="Snigdha A.R."/>
            <person name="Mortoza M.S."/>
            <person name="Matin S.A."/>
            <person name="Hoque S.M.E."/>
            <person name="Islam M.K."/>
            <person name="Roy D.K."/>
            <person name="Haider R."/>
            <person name="Moosa M.M."/>
            <person name="Elias S.M."/>
            <person name="Hasan A.M."/>
            <person name="Jahan S."/>
            <person name="Shafiuddin M."/>
            <person name="Mahmood N."/>
            <person name="Shommy N.S."/>
        </authorList>
    </citation>
    <scope>NUCLEOTIDE SEQUENCE [LARGE SCALE GENOMIC DNA]</scope>
    <source>
        <strain evidence="7">cv. O-4</strain>
    </source>
</reference>
<evidence type="ECO:0000313" key="7">
    <source>
        <dbReference type="Proteomes" id="UP000187203"/>
    </source>
</evidence>
<evidence type="ECO:0000256" key="3">
    <source>
        <dbReference type="ARBA" id="ARBA00022827"/>
    </source>
</evidence>
<dbReference type="EMBL" id="AWUE01016401">
    <property type="protein sequence ID" value="OMO92026.1"/>
    <property type="molecule type" value="Genomic_DNA"/>
</dbReference>
<dbReference type="GO" id="GO:0004499">
    <property type="term" value="F:N,N-dimethylaniline monooxygenase activity"/>
    <property type="evidence" value="ECO:0007669"/>
    <property type="project" value="InterPro"/>
</dbReference>
<dbReference type="AlphaFoldDB" id="A0A1R3JB55"/>
<sequence>MGCGHLRNRIQGEKTSSDIFASQSFQNFIAGTSDAAMPIYRECIQPRIPQLAVIGFSEGYSSIWTSEMRCRWVAELLDGTFKLPSIKEMEKDVAEWDEKLKLYCGSYYRTKCIGALHIGTMINYAKIWDGTQGGRRDSLLNFLSLMALWTMLPLKPALT</sequence>
<name>A0A1R3JB55_9ROSI</name>
<evidence type="ECO:0000256" key="1">
    <source>
        <dbReference type="ARBA" id="ARBA00009183"/>
    </source>
</evidence>
<dbReference type="OrthoDB" id="66881at2759"/>
<dbReference type="PANTHER" id="PTHR23023">
    <property type="entry name" value="DIMETHYLANILINE MONOOXYGENASE"/>
    <property type="match status" value="1"/>
</dbReference>
<organism evidence="6 7">
    <name type="scientific">Corchorus olitorius</name>
    <dbReference type="NCBI Taxonomy" id="93759"/>
    <lineage>
        <taxon>Eukaryota</taxon>
        <taxon>Viridiplantae</taxon>
        <taxon>Streptophyta</taxon>
        <taxon>Embryophyta</taxon>
        <taxon>Tracheophyta</taxon>
        <taxon>Spermatophyta</taxon>
        <taxon>Magnoliopsida</taxon>
        <taxon>eudicotyledons</taxon>
        <taxon>Gunneridae</taxon>
        <taxon>Pentapetalae</taxon>
        <taxon>rosids</taxon>
        <taxon>malvids</taxon>
        <taxon>Malvales</taxon>
        <taxon>Malvaceae</taxon>
        <taxon>Grewioideae</taxon>
        <taxon>Apeibeae</taxon>
        <taxon>Corchorus</taxon>
    </lineage>
</organism>
<dbReference type="Gene3D" id="3.50.50.60">
    <property type="entry name" value="FAD/NAD(P)-binding domain"/>
    <property type="match status" value="1"/>
</dbReference>
<keyword evidence="4 5" id="KW-0560">Oxidoreductase</keyword>
<accession>A0A1R3JB55</accession>
<keyword evidence="7" id="KW-1185">Reference proteome</keyword>
<dbReference type="EC" id="1.-.-.-" evidence="5"/>
<keyword evidence="3 5" id="KW-0274">FAD</keyword>
<comment type="similarity">
    <text evidence="1 5">Belongs to the FMO family.</text>
</comment>
<protein>
    <recommendedName>
        <fullName evidence="5">Flavin-containing monooxygenase</fullName>
        <ecNumber evidence="5">1.-.-.-</ecNumber>
    </recommendedName>
</protein>
<comment type="caution">
    <text evidence="6">The sequence shown here is derived from an EMBL/GenBank/DDBJ whole genome shotgun (WGS) entry which is preliminary data.</text>
</comment>
<evidence type="ECO:0000256" key="4">
    <source>
        <dbReference type="ARBA" id="ARBA00023002"/>
    </source>
</evidence>
<evidence type="ECO:0000256" key="2">
    <source>
        <dbReference type="ARBA" id="ARBA00022630"/>
    </source>
</evidence>
<evidence type="ECO:0000313" key="6">
    <source>
        <dbReference type="EMBL" id="OMO92026.1"/>
    </source>
</evidence>
<keyword evidence="5 6" id="KW-0503">Monooxygenase</keyword>
<dbReference type="STRING" id="93759.A0A1R3JB55"/>
<dbReference type="InterPro" id="IPR020946">
    <property type="entry name" value="Flavin_mOase-like"/>
</dbReference>
<dbReference type="Pfam" id="PF00743">
    <property type="entry name" value="FMO-like"/>
    <property type="match status" value="1"/>
</dbReference>
<dbReference type="Proteomes" id="UP000187203">
    <property type="component" value="Unassembled WGS sequence"/>
</dbReference>
<dbReference type="GO" id="GO:0050661">
    <property type="term" value="F:NADP binding"/>
    <property type="evidence" value="ECO:0007669"/>
    <property type="project" value="InterPro"/>
</dbReference>
<gene>
    <name evidence="6" type="ORF">COLO4_17941</name>
</gene>
<keyword evidence="2 5" id="KW-0285">Flavoprotein</keyword>
<comment type="cofactor">
    <cofactor evidence="5">
        <name>FAD</name>
        <dbReference type="ChEBI" id="CHEBI:57692"/>
    </cofactor>
</comment>